<dbReference type="AlphaFoldDB" id="A0A9W9MEE6"/>
<keyword evidence="2" id="KW-1185">Reference proteome</keyword>
<dbReference type="EMBL" id="JAPQKP010000003">
    <property type="protein sequence ID" value="KAJ5199405.1"/>
    <property type="molecule type" value="Genomic_DNA"/>
</dbReference>
<gene>
    <name evidence="1" type="ORF">N7472_004609</name>
</gene>
<organism evidence="1 2">
    <name type="scientific">Penicillium cf. griseofulvum</name>
    <dbReference type="NCBI Taxonomy" id="2972120"/>
    <lineage>
        <taxon>Eukaryota</taxon>
        <taxon>Fungi</taxon>
        <taxon>Dikarya</taxon>
        <taxon>Ascomycota</taxon>
        <taxon>Pezizomycotina</taxon>
        <taxon>Eurotiomycetes</taxon>
        <taxon>Eurotiomycetidae</taxon>
        <taxon>Eurotiales</taxon>
        <taxon>Aspergillaceae</taxon>
        <taxon>Penicillium</taxon>
    </lineage>
</organism>
<proteinExistence type="predicted"/>
<protein>
    <submittedName>
        <fullName evidence="1">Uncharacterized protein</fullName>
    </submittedName>
</protein>
<dbReference type="Proteomes" id="UP001150879">
    <property type="component" value="Unassembled WGS sequence"/>
</dbReference>
<reference evidence="1" key="2">
    <citation type="journal article" date="2023" name="IMA Fungus">
        <title>Comparative genomic study of the Penicillium genus elucidates a diverse pangenome and 15 lateral gene transfer events.</title>
        <authorList>
            <person name="Petersen C."/>
            <person name="Sorensen T."/>
            <person name="Nielsen M.R."/>
            <person name="Sondergaard T.E."/>
            <person name="Sorensen J.L."/>
            <person name="Fitzpatrick D.A."/>
            <person name="Frisvad J.C."/>
            <person name="Nielsen K.L."/>
        </authorList>
    </citation>
    <scope>NUCLEOTIDE SEQUENCE</scope>
    <source>
        <strain evidence="1">IBT 16849</strain>
    </source>
</reference>
<reference evidence="1" key="1">
    <citation type="submission" date="2022-11" db="EMBL/GenBank/DDBJ databases">
        <authorList>
            <person name="Petersen C."/>
        </authorList>
    </citation>
    <scope>NUCLEOTIDE SEQUENCE</scope>
    <source>
        <strain evidence="1">IBT 16849</strain>
    </source>
</reference>
<evidence type="ECO:0000313" key="2">
    <source>
        <dbReference type="Proteomes" id="UP001150879"/>
    </source>
</evidence>
<name>A0A9W9MEE6_9EURO</name>
<accession>A0A9W9MEE6</accession>
<evidence type="ECO:0000313" key="1">
    <source>
        <dbReference type="EMBL" id="KAJ5199405.1"/>
    </source>
</evidence>
<dbReference type="OrthoDB" id="3548654at2759"/>
<comment type="caution">
    <text evidence="1">The sequence shown here is derived from an EMBL/GenBank/DDBJ whole genome shotgun (WGS) entry which is preliminary data.</text>
</comment>
<sequence>MDWLQSGTVKALLHVCVESAQQTLRILSGLLEQGILDAASMSTISLLLAAAIDPSLVQDHSPWTRLAYSIFDYMSARGNPCARLLLSESKQLENELAQLASETYLTSADLPADPRDMGSLGAIIPSCVPDGSNHSTKLGLAEVGQHYELSSNQLMDLANSIDLDSLTWPSSPVVQDLEN</sequence>